<dbReference type="SUPFAM" id="SSF46689">
    <property type="entry name" value="Homeodomain-like"/>
    <property type="match status" value="1"/>
</dbReference>
<dbReference type="EMBL" id="WLXI01000013">
    <property type="protein sequence ID" value="MTD01064.1"/>
    <property type="molecule type" value="Genomic_DNA"/>
</dbReference>
<organism evidence="2 3">
    <name type="scientific">Streptococcus uberis</name>
    <dbReference type="NCBI Taxonomy" id="1349"/>
    <lineage>
        <taxon>Bacteria</taxon>
        <taxon>Bacillati</taxon>
        <taxon>Bacillota</taxon>
        <taxon>Bacilli</taxon>
        <taxon>Lactobacillales</taxon>
        <taxon>Streptococcaceae</taxon>
        <taxon>Streptococcus</taxon>
    </lineage>
</organism>
<dbReference type="PANTHER" id="PTHR43479">
    <property type="entry name" value="ACREF/ENVCD OPERON REPRESSOR-RELATED"/>
    <property type="match status" value="1"/>
</dbReference>
<evidence type="ECO:0000313" key="2">
    <source>
        <dbReference type="EMBL" id="MTD01064.1"/>
    </source>
</evidence>
<dbReference type="OMA" id="ISYWISH"/>
<name>A0A6L6G6H6_STRUB</name>
<dbReference type="PANTHER" id="PTHR43479:SF7">
    <property type="entry name" value="TETR-FAMILY TRANSCRIPTIONAL REGULATOR"/>
    <property type="match status" value="1"/>
</dbReference>
<keyword evidence="1" id="KW-0238">DNA-binding</keyword>
<sequence>MKKRKTESKKRLQEALTQLLFEKDFENITISDLCQKAGINRGTFYLHYKDKNDMIDQLKNQSLDKLFHLLDSPSIYTDTKQLLIETLTLLKENFQFIEAVSQSSSLQFTQTIKDFIYRVLVTVENHDHIVRQQYGGIPYEYALEVYLSSIESIISYWIKSGGKESPEALTTIILKAVTLDQN</sequence>
<dbReference type="Proteomes" id="UP000483839">
    <property type="component" value="Unassembled WGS sequence"/>
</dbReference>
<reference evidence="2 3" key="1">
    <citation type="submission" date="2019-11" db="EMBL/GenBank/DDBJ databases">
        <title>Streptococcus uberis isolated from clinical mastitis cases on a southeastern Queensland dairy.</title>
        <authorList>
            <person name="Workentine M.L."/>
            <person name="Price R."/>
            <person name="Olchowy T."/>
        </authorList>
    </citation>
    <scope>NUCLEOTIDE SEQUENCE [LARGE SCALE GENOMIC DNA]</scope>
    <source>
        <strain evidence="2 3">OLC4459-A17</strain>
    </source>
</reference>
<dbReference type="PRINTS" id="PR00455">
    <property type="entry name" value="HTHTETR"/>
</dbReference>
<proteinExistence type="predicted"/>
<comment type="caution">
    <text evidence="2">The sequence shown here is derived from an EMBL/GenBank/DDBJ whole genome shotgun (WGS) entry which is preliminary data.</text>
</comment>
<accession>A0A6L6G6H6</accession>
<dbReference type="RefSeq" id="WP_012658475.1">
    <property type="nucleotide sequence ID" value="NZ_BAABQA010000003.1"/>
</dbReference>
<protein>
    <submittedName>
        <fullName evidence="2">TetR family transcriptional regulator</fullName>
    </submittedName>
</protein>
<dbReference type="InterPro" id="IPR009057">
    <property type="entry name" value="Homeodomain-like_sf"/>
</dbReference>
<dbReference type="Pfam" id="PF14278">
    <property type="entry name" value="TetR_C_8"/>
    <property type="match status" value="1"/>
</dbReference>
<gene>
    <name evidence="2" type="ORF">GKS16_02025</name>
</gene>
<dbReference type="Gene3D" id="1.10.357.10">
    <property type="entry name" value="Tetracycline Repressor, domain 2"/>
    <property type="match status" value="1"/>
</dbReference>
<dbReference type="InterPro" id="IPR001647">
    <property type="entry name" value="HTH_TetR"/>
</dbReference>
<dbReference type="GeneID" id="93826251"/>
<dbReference type="Pfam" id="PF00440">
    <property type="entry name" value="TetR_N"/>
    <property type="match status" value="1"/>
</dbReference>
<evidence type="ECO:0000256" key="1">
    <source>
        <dbReference type="ARBA" id="ARBA00023125"/>
    </source>
</evidence>
<dbReference type="InterPro" id="IPR050624">
    <property type="entry name" value="HTH-type_Tx_Regulator"/>
</dbReference>
<dbReference type="AlphaFoldDB" id="A0A6L6G6H6"/>
<dbReference type="PROSITE" id="PS50977">
    <property type="entry name" value="HTH_TETR_2"/>
    <property type="match status" value="1"/>
</dbReference>
<dbReference type="InterPro" id="IPR039532">
    <property type="entry name" value="TetR_C_Firmicutes"/>
</dbReference>
<evidence type="ECO:0000313" key="3">
    <source>
        <dbReference type="Proteomes" id="UP000483839"/>
    </source>
</evidence>
<dbReference type="GO" id="GO:0003677">
    <property type="term" value="F:DNA binding"/>
    <property type="evidence" value="ECO:0007669"/>
    <property type="project" value="UniProtKB-UniRule"/>
</dbReference>